<feature type="domain" description="Type I restriction modification DNA specificity" evidence="4">
    <location>
        <begin position="28"/>
        <end position="194"/>
    </location>
</feature>
<dbReference type="InterPro" id="IPR052021">
    <property type="entry name" value="Type-I_RS_S_subunit"/>
</dbReference>
<dbReference type="Gene3D" id="3.90.220.20">
    <property type="entry name" value="DNA methylase specificity domains"/>
    <property type="match status" value="2"/>
</dbReference>
<evidence type="ECO:0000313" key="5">
    <source>
        <dbReference type="EMBL" id="TYC84182.1"/>
    </source>
</evidence>
<dbReference type="AlphaFoldDB" id="A0A5D0WIW1"/>
<dbReference type="Proteomes" id="UP000322619">
    <property type="component" value="Unassembled WGS sequence"/>
</dbReference>
<reference evidence="5 6" key="1">
    <citation type="submission" date="2019-08" db="EMBL/GenBank/DDBJ databases">
        <title>Isolation and enrichment of carboxydotrophic bacteria from anaerobic sludge for the production of bio-based chemicals from syngas.</title>
        <authorList>
            <person name="Antares A.L."/>
            <person name="Moreira J."/>
            <person name="Diender M."/>
            <person name="Parshina S.N."/>
            <person name="Stams A.J.M."/>
            <person name="Alves M."/>
            <person name="Alves J.I."/>
            <person name="Sousa D.Z."/>
        </authorList>
    </citation>
    <scope>NUCLEOTIDE SEQUENCE [LARGE SCALE GENOMIC DNA]</scope>
    <source>
        <strain evidence="5 6">JM</strain>
    </source>
</reference>
<dbReference type="CDD" id="cd17496">
    <property type="entry name" value="RMtype1_S_BliBORF2384P-TRD1-CR1_like"/>
    <property type="match status" value="1"/>
</dbReference>
<dbReference type="EMBL" id="VSLA01000026">
    <property type="protein sequence ID" value="TYC84182.1"/>
    <property type="molecule type" value="Genomic_DNA"/>
</dbReference>
<sequence length="406" mass="46216">METKERIKNMIKDEVPDGYRKIGSNIIPRDWYCEKISKLVTLISGQHIEVKEYNTLGDGIPYLTGPADFNERVITKSKYTKKPKVMCQNGDILIAVKGSGVGKTIISDGEYCISRQLMAIRGPKHILEMLYHNLKLNETIYKTDSVGLIPGINRSDILNKKIPLPRNDEEVTKIVTILSTWDKAIELKEQLIEEKKQQKKGLMKKLLTGKVRLPGFEGEWEYIQARKLFQNISDKGHNGLGHVLSANQERGIILRTEGNIDIKYDKNNLKNYKKVRPGEFVISLRSFQGGIEYSKYEGLLSPAYTIIRNIVPIDDSFYKHFFKSTDFITRLNGMIYGIRDGKQISFKDFAVLKLPYTTLEEQIAIGKVLECSSVEIGLLEQELAALKLQKKGLMQLLLTGIVRVQC</sequence>
<accession>A0A5D0WIW1</accession>
<protein>
    <submittedName>
        <fullName evidence="5">Restriction endonuclease subunit S</fullName>
    </submittedName>
</protein>
<comment type="similarity">
    <text evidence="1">Belongs to the type-I restriction system S methylase family.</text>
</comment>
<dbReference type="GO" id="GO:0009307">
    <property type="term" value="P:DNA restriction-modification system"/>
    <property type="evidence" value="ECO:0007669"/>
    <property type="project" value="UniProtKB-KW"/>
</dbReference>
<dbReference type="Gene3D" id="1.10.287.1120">
    <property type="entry name" value="Bipartite methylase S protein"/>
    <property type="match status" value="1"/>
</dbReference>
<proteinExistence type="inferred from homology"/>
<keyword evidence="5" id="KW-0540">Nuclease</keyword>
<dbReference type="PANTHER" id="PTHR30408:SF12">
    <property type="entry name" value="TYPE I RESTRICTION ENZYME MJAVIII SPECIFICITY SUBUNIT"/>
    <property type="match status" value="1"/>
</dbReference>
<comment type="caution">
    <text evidence="5">The sequence shown here is derived from an EMBL/GenBank/DDBJ whole genome shotgun (WGS) entry which is preliminary data.</text>
</comment>
<dbReference type="Pfam" id="PF01420">
    <property type="entry name" value="Methylase_S"/>
    <property type="match status" value="1"/>
</dbReference>
<dbReference type="PANTHER" id="PTHR30408">
    <property type="entry name" value="TYPE-1 RESTRICTION ENZYME ECOKI SPECIFICITY PROTEIN"/>
    <property type="match status" value="1"/>
</dbReference>
<evidence type="ECO:0000256" key="3">
    <source>
        <dbReference type="ARBA" id="ARBA00023125"/>
    </source>
</evidence>
<dbReference type="GO" id="GO:0004519">
    <property type="term" value="F:endonuclease activity"/>
    <property type="evidence" value="ECO:0007669"/>
    <property type="project" value="UniProtKB-KW"/>
</dbReference>
<evidence type="ECO:0000259" key="4">
    <source>
        <dbReference type="Pfam" id="PF01420"/>
    </source>
</evidence>
<dbReference type="InterPro" id="IPR000055">
    <property type="entry name" value="Restrct_endonuc_typeI_TRD"/>
</dbReference>
<keyword evidence="5" id="KW-0255">Endonuclease</keyword>
<dbReference type="RefSeq" id="WP_148638097.1">
    <property type="nucleotide sequence ID" value="NZ_VSLA01000026.1"/>
</dbReference>
<dbReference type="CDD" id="cd16961">
    <property type="entry name" value="RMtype1_S_TRD-CR_like"/>
    <property type="match status" value="1"/>
</dbReference>
<keyword evidence="3" id="KW-0238">DNA-binding</keyword>
<keyword evidence="2" id="KW-0680">Restriction system</keyword>
<name>A0A5D0WIW1_9FIRM</name>
<dbReference type="SUPFAM" id="SSF116734">
    <property type="entry name" value="DNA methylase specificity domain"/>
    <property type="match status" value="2"/>
</dbReference>
<dbReference type="GO" id="GO:0003677">
    <property type="term" value="F:DNA binding"/>
    <property type="evidence" value="ECO:0007669"/>
    <property type="project" value="UniProtKB-KW"/>
</dbReference>
<dbReference type="InterPro" id="IPR044946">
    <property type="entry name" value="Restrct_endonuc_typeI_TRD_sf"/>
</dbReference>
<keyword evidence="5" id="KW-0378">Hydrolase</keyword>
<organism evidence="5 6">
    <name type="scientific">Acetobacterium wieringae</name>
    <dbReference type="NCBI Taxonomy" id="52694"/>
    <lineage>
        <taxon>Bacteria</taxon>
        <taxon>Bacillati</taxon>
        <taxon>Bacillota</taxon>
        <taxon>Clostridia</taxon>
        <taxon>Eubacteriales</taxon>
        <taxon>Eubacteriaceae</taxon>
        <taxon>Acetobacterium</taxon>
    </lineage>
</organism>
<evidence type="ECO:0000256" key="1">
    <source>
        <dbReference type="ARBA" id="ARBA00010923"/>
    </source>
</evidence>
<gene>
    <name evidence="5" type="ORF">FXB42_12665</name>
</gene>
<evidence type="ECO:0000313" key="6">
    <source>
        <dbReference type="Proteomes" id="UP000322619"/>
    </source>
</evidence>
<evidence type="ECO:0000256" key="2">
    <source>
        <dbReference type="ARBA" id="ARBA00022747"/>
    </source>
</evidence>